<dbReference type="EMBL" id="CDHK01000004">
    <property type="protein sequence ID" value="CEO60242.1"/>
    <property type="molecule type" value="Genomic_DNA"/>
</dbReference>
<feature type="transmembrane region" description="Helical" evidence="12">
    <location>
        <begin position="329"/>
        <end position="350"/>
    </location>
</feature>
<dbReference type="AlphaFoldDB" id="A0A0F7VJQ2"/>
<feature type="transmembrane region" description="Helical" evidence="12">
    <location>
        <begin position="234"/>
        <end position="252"/>
    </location>
</feature>
<evidence type="ECO:0000256" key="9">
    <source>
        <dbReference type="ARBA" id="ARBA00022824"/>
    </source>
</evidence>
<evidence type="ECO:0000256" key="5">
    <source>
        <dbReference type="ARBA" id="ARBA00022502"/>
    </source>
</evidence>
<accession>A0A0F7VJQ2</accession>
<dbReference type="GO" id="GO:0005789">
    <property type="term" value="C:endoplasmic reticulum membrane"/>
    <property type="evidence" value="ECO:0007669"/>
    <property type="project" value="UniProtKB-SubCell"/>
</dbReference>
<dbReference type="PANTHER" id="PTHR12468">
    <property type="entry name" value="GPI MANNOSYLTRANSFERASE 2"/>
    <property type="match status" value="1"/>
</dbReference>
<evidence type="ECO:0000256" key="7">
    <source>
        <dbReference type="ARBA" id="ARBA00022679"/>
    </source>
</evidence>
<dbReference type="Proteomes" id="UP000042958">
    <property type="component" value="Unassembled WGS sequence"/>
</dbReference>
<keyword evidence="6 12" id="KW-0328">Glycosyltransferase</keyword>
<dbReference type="GO" id="GO:0006506">
    <property type="term" value="P:GPI anchor biosynthetic process"/>
    <property type="evidence" value="ECO:0007669"/>
    <property type="project" value="UniProtKB-UniPathway"/>
</dbReference>
<evidence type="ECO:0000256" key="11">
    <source>
        <dbReference type="ARBA" id="ARBA00023136"/>
    </source>
</evidence>
<evidence type="ECO:0000313" key="14">
    <source>
        <dbReference type="Proteomes" id="UP000042958"/>
    </source>
</evidence>
<keyword evidence="7 12" id="KW-0808">Transferase</keyword>
<dbReference type="GO" id="GO:0004376">
    <property type="term" value="F:GPI mannosyltransferase activity"/>
    <property type="evidence" value="ECO:0007669"/>
    <property type="project" value="InterPro"/>
</dbReference>
<evidence type="ECO:0000256" key="8">
    <source>
        <dbReference type="ARBA" id="ARBA00022692"/>
    </source>
</evidence>
<dbReference type="GO" id="GO:0031501">
    <property type="term" value="C:mannosyltransferase complex"/>
    <property type="evidence" value="ECO:0007669"/>
    <property type="project" value="TreeGrafter"/>
</dbReference>
<dbReference type="InterPro" id="IPR007315">
    <property type="entry name" value="PIG-V/Gpi18"/>
</dbReference>
<reference evidence="14" key="1">
    <citation type="journal article" date="2015" name="Genome Announc.">
        <title>Draft genome sequence of the fungus Penicillium brasilianum MG11.</title>
        <authorList>
            <person name="Horn F."/>
            <person name="Linde J."/>
            <person name="Mattern D.J."/>
            <person name="Walther G."/>
            <person name="Guthke R."/>
            <person name="Brakhage A.A."/>
            <person name="Valiante V."/>
        </authorList>
    </citation>
    <scope>NUCLEOTIDE SEQUENCE [LARGE SCALE GENOMIC DNA]</scope>
    <source>
        <strain evidence="14">MG11</strain>
    </source>
</reference>
<feature type="transmembrane region" description="Helical" evidence="12">
    <location>
        <begin position="210"/>
        <end position="228"/>
    </location>
</feature>
<keyword evidence="8 12" id="KW-0812">Transmembrane</keyword>
<comment type="function">
    <text evidence="12">Mannosyltransferase involved in glycosylphosphatidylinositol-anchor biosynthesis.</text>
</comment>
<protein>
    <recommendedName>
        <fullName evidence="4 12">GPI mannosyltransferase 2</fullName>
        <ecNumber evidence="12">2.4.1.-</ecNumber>
    </recommendedName>
</protein>
<dbReference type="STRING" id="104259.A0A0F7VJQ2"/>
<keyword evidence="11 12" id="KW-0472">Membrane</keyword>
<feature type="transmembrane region" description="Helical" evidence="12">
    <location>
        <begin position="20"/>
        <end position="40"/>
    </location>
</feature>
<dbReference type="GO" id="GO:0000009">
    <property type="term" value="F:alpha-1,6-mannosyltransferase activity"/>
    <property type="evidence" value="ECO:0007669"/>
    <property type="project" value="InterPro"/>
</dbReference>
<comment type="similarity">
    <text evidence="3 12">Belongs to the PIGV family.</text>
</comment>
<evidence type="ECO:0000256" key="4">
    <source>
        <dbReference type="ARBA" id="ARBA00013795"/>
    </source>
</evidence>
<comment type="subcellular location">
    <subcellularLocation>
        <location evidence="1 12">Endoplasmic reticulum membrane</location>
        <topology evidence="1 12">Multi-pass membrane protein</topology>
    </subcellularLocation>
</comment>
<proteinExistence type="inferred from homology"/>
<evidence type="ECO:0000256" key="10">
    <source>
        <dbReference type="ARBA" id="ARBA00022989"/>
    </source>
</evidence>
<name>A0A0F7VJQ2_PENBI</name>
<feature type="transmembrane region" description="Helical" evidence="12">
    <location>
        <begin position="185"/>
        <end position="203"/>
    </location>
</feature>
<keyword evidence="9 12" id="KW-0256">Endoplasmic reticulum</keyword>
<dbReference type="UniPathway" id="UPA00196"/>
<evidence type="ECO:0000256" key="12">
    <source>
        <dbReference type="RuleBase" id="RU363112"/>
    </source>
</evidence>
<evidence type="ECO:0000256" key="1">
    <source>
        <dbReference type="ARBA" id="ARBA00004477"/>
    </source>
</evidence>
<evidence type="ECO:0000256" key="2">
    <source>
        <dbReference type="ARBA" id="ARBA00004687"/>
    </source>
</evidence>
<evidence type="ECO:0000256" key="3">
    <source>
        <dbReference type="ARBA" id="ARBA00008698"/>
    </source>
</evidence>
<comment type="pathway">
    <text evidence="2 12">Glycolipid biosynthesis; glycosylphosphatidylinositol-anchor biosynthesis.</text>
</comment>
<feature type="transmembrane region" description="Helical" evidence="12">
    <location>
        <begin position="159"/>
        <end position="179"/>
    </location>
</feature>
<keyword evidence="10 12" id="KW-1133">Transmembrane helix</keyword>
<sequence length="454" mass="49366">MTATAGRSISAKLLRLDNPVGSLTLAFLIWKALLFIVVAACPGPGYDTSTTLIPREGASLVSSQTKSLPQSMKFVRWDSIYFLHIAEKGYVFEQEWAFSYPRILSLFVSGIRWSGGIDGAVNTALVGVILSHLAHYYSVLALYSLSGNIFGSETSSQKLICFLSAALHIISPAGAFLSAPYGEPIFSLLNIFGYYLYTSSLIAEHNGTVLLRDLQVLTAAVLFAVATIVRSNGILSGFLFAYDAAILVWAILTQGLSVHKIRRLAVIIAGGCIVGSSMVVPQILAYREYCMGAGDLRPWCSWTVPSIYNWVQSFYWNVGFLRYWTVSNIPLFLLAAPMLAILCKSALWALKAPSTLRSGSGNTSSSQVSPGSMLFRLAVPQGVLAVMALTSYHVQIINRISSGYPVWYWWLVSTAMGSFQDPQKSRRGLSIAAQAMVAYALIQAVLFGSFLPPA</sequence>
<evidence type="ECO:0000256" key="6">
    <source>
        <dbReference type="ARBA" id="ARBA00022676"/>
    </source>
</evidence>
<dbReference type="Pfam" id="PF04188">
    <property type="entry name" value="Mannosyl_trans2"/>
    <property type="match status" value="1"/>
</dbReference>
<feature type="transmembrane region" description="Helical" evidence="12">
    <location>
        <begin position="431"/>
        <end position="451"/>
    </location>
</feature>
<dbReference type="PANTHER" id="PTHR12468:SF2">
    <property type="entry name" value="GPI MANNOSYLTRANSFERASE 2"/>
    <property type="match status" value="1"/>
</dbReference>
<keyword evidence="14" id="KW-1185">Reference proteome</keyword>
<dbReference type="OrthoDB" id="10252502at2759"/>
<evidence type="ECO:0000313" key="13">
    <source>
        <dbReference type="EMBL" id="CEO60242.1"/>
    </source>
</evidence>
<feature type="transmembrane region" description="Helical" evidence="12">
    <location>
        <begin position="264"/>
        <end position="284"/>
    </location>
</feature>
<gene>
    <name evidence="13" type="ORF">PMG11_04879</name>
</gene>
<keyword evidence="5 12" id="KW-0337">GPI-anchor biosynthesis</keyword>
<organism evidence="13 14">
    <name type="scientific">Penicillium brasilianum</name>
    <dbReference type="NCBI Taxonomy" id="104259"/>
    <lineage>
        <taxon>Eukaryota</taxon>
        <taxon>Fungi</taxon>
        <taxon>Dikarya</taxon>
        <taxon>Ascomycota</taxon>
        <taxon>Pezizomycotina</taxon>
        <taxon>Eurotiomycetes</taxon>
        <taxon>Eurotiomycetidae</taxon>
        <taxon>Eurotiales</taxon>
        <taxon>Aspergillaceae</taxon>
        <taxon>Penicillium</taxon>
    </lineage>
</organism>
<feature type="transmembrane region" description="Helical" evidence="12">
    <location>
        <begin position="124"/>
        <end position="147"/>
    </location>
</feature>
<dbReference type="EC" id="2.4.1.-" evidence="12"/>